<evidence type="ECO:0000259" key="2">
    <source>
        <dbReference type="PROSITE" id="PS50943"/>
    </source>
</evidence>
<evidence type="ECO:0000256" key="1">
    <source>
        <dbReference type="ARBA" id="ARBA00023125"/>
    </source>
</evidence>
<evidence type="ECO:0000313" key="4">
    <source>
        <dbReference type="Proteomes" id="UP000253034"/>
    </source>
</evidence>
<organism evidence="3 4">
    <name type="scientific">Anaerobacterium chartisolvens</name>
    <dbReference type="NCBI Taxonomy" id="1297424"/>
    <lineage>
        <taxon>Bacteria</taxon>
        <taxon>Bacillati</taxon>
        <taxon>Bacillota</taxon>
        <taxon>Clostridia</taxon>
        <taxon>Eubacteriales</taxon>
        <taxon>Oscillospiraceae</taxon>
        <taxon>Anaerobacterium</taxon>
    </lineage>
</organism>
<dbReference type="Pfam" id="PF01381">
    <property type="entry name" value="HTH_3"/>
    <property type="match status" value="1"/>
</dbReference>
<keyword evidence="1" id="KW-0238">DNA-binding</keyword>
<accession>A0A369AMP8</accession>
<dbReference type="SMART" id="SM00530">
    <property type="entry name" value="HTH_XRE"/>
    <property type="match status" value="1"/>
</dbReference>
<dbReference type="AlphaFoldDB" id="A0A369AMP8"/>
<protein>
    <submittedName>
        <fullName evidence="3">Helix-turn-helix protein</fullName>
    </submittedName>
</protein>
<dbReference type="GO" id="GO:0003677">
    <property type="term" value="F:DNA binding"/>
    <property type="evidence" value="ECO:0007669"/>
    <property type="project" value="UniProtKB-KW"/>
</dbReference>
<reference evidence="3 4" key="1">
    <citation type="submission" date="2018-07" db="EMBL/GenBank/DDBJ databases">
        <title>Genomic Encyclopedia of Type Strains, Phase IV (KMG-IV): sequencing the most valuable type-strain genomes for metagenomic binning, comparative biology and taxonomic classification.</title>
        <authorList>
            <person name="Goeker M."/>
        </authorList>
    </citation>
    <scope>NUCLEOTIDE SEQUENCE [LARGE SCALE GENOMIC DNA]</scope>
    <source>
        <strain evidence="3 4">DSM 27016</strain>
    </source>
</reference>
<dbReference type="GO" id="GO:0005829">
    <property type="term" value="C:cytosol"/>
    <property type="evidence" value="ECO:0007669"/>
    <property type="project" value="TreeGrafter"/>
</dbReference>
<dbReference type="InterPro" id="IPR010982">
    <property type="entry name" value="Lambda_DNA-bd_dom_sf"/>
</dbReference>
<dbReference type="GO" id="GO:0003700">
    <property type="term" value="F:DNA-binding transcription factor activity"/>
    <property type="evidence" value="ECO:0007669"/>
    <property type="project" value="TreeGrafter"/>
</dbReference>
<sequence>MLLNIKSIRQQKKLSQVDLAESTGLSAAYIHELEKGKKTNPTIDTLIKISQALGVPITALFKD</sequence>
<keyword evidence="4" id="KW-1185">Reference proteome</keyword>
<gene>
    <name evidence="3" type="ORF">DFR58_12943</name>
</gene>
<feature type="domain" description="HTH cro/C1-type" evidence="2">
    <location>
        <begin position="5"/>
        <end position="60"/>
    </location>
</feature>
<dbReference type="Gene3D" id="1.10.260.40">
    <property type="entry name" value="lambda repressor-like DNA-binding domains"/>
    <property type="match status" value="1"/>
</dbReference>
<dbReference type="SUPFAM" id="SSF47413">
    <property type="entry name" value="lambda repressor-like DNA-binding domains"/>
    <property type="match status" value="1"/>
</dbReference>
<dbReference type="PANTHER" id="PTHR46797:SF1">
    <property type="entry name" value="METHYLPHOSPHONATE SYNTHASE"/>
    <property type="match status" value="1"/>
</dbReference>
<dbReference type="PANTHER" id="PTHR46797">
    <property type="entry name" value="HTH-TYPE TRANSCRIPTIONAL REGULATOR"/>
    <property type="match status" value="1"/>
</dbReference>
<dbReference type="Proteomes" id="UP000253034">
    <property type="component" value="Unassembled WGS sequence"/>
</dbReference>
<dbReference type="InterPro" id="IPR050807">
    <property type="entry name" value="TransReg_Diox_bact_type"/>
</dbReference>
<comment type="caution">
    <text evidence="3">The sequence shown here is derived from an EMBL/GenBank/DDBJ whole genome shotgun (WGS) entry which is preliminary data.</text>
</comment>
<dbReference type="EMBL" id="QPJT01000029">
    <property type="protein sequence ID" value="RCX10451.1"/>
    <property type="molecule type" value="Genomic_DNA"/>
</dbReference>
<evidence type="ECO:0000313" key="3">
    <source>
        <dbReference type="EMBL" id="RCX10451.1"/>
    </source>
</evidence>
<dbReference type="CDD" id="cd00093">
    <property type="entry name" value="HTH_XRE"/>
    <property type="match status" value="1"/>
</dbReference>
<dbReference type="InterPro" id="IPR001387">
    <property type="entry name" value="Cro/C1-type_HTH"/>
</dbReference>
<dbReference type="PROSITE" id="PS50943">
    <property type="entry name" value="HTH_CROC1"/>
    <property type="match status" value="1"/>
</dbReference>
<name>A0A369AMP8_9FIRM</name>
<proteinExistence type="predicted"/>